<comment type="caution">
    <text evidence="3">The sequence shown here is derived from an EMBL/GenBank/DDBJ whole genome shotgun (WGS) entry which is preliminary data.</text>
</comment>
<dbReference type="Gene3D" id="3.30.420.10">
    <property type="entry name" value="Ribonuclease H-like superfamily/Ribonuclease H"/>
    <property type="match status" value="1"/>
</dbReference>
<dbReference type="InterPro" id="IPR036397">
    <property type="entry name" value="RNaseH_sf"/>
</dbReference>
<organism evidence="3 4">
    <name type="scientific">Riccia sorocarpa</name>
    <dbReference type="NCBI Taxonomy" id="122646"/>
    <lineage>
        <taxon>Eukaryota</taxon>
        <taxon>Viridiplantae</taxon>
        <taxon>Streptophyta</taxon>
        <taxon>Embryophyta</taxon>
        <taxon>Marchantiophyta</taxon>
        <taxon>Marchantiopsida</taxon>
        <taxon>Marchantiidae</taxon>
        <taxon>Marchantiales</taxon>
        <taxon>Ricciaceae</taxon>
        <taxon>Riccia</taxon>
    </lineage>
</organism>
<protein>
    <recommendedName>
        <fullName evidence="2">Integrase catalytic domain-containing protein</fullName>
    </recommendedName>
</protein>
<evidence type="ECO:0000256" key="1">
    <source>
        <dbReference type="SAM" id="MobiDB-lite"/>
    </source>
</evidence>
<dbReference type="Proteomes" id="UP001633002">
    <property type="component" value="Unassembled WGS sequence"/>
</dbReference>
<sequence>MKAERNYLMGVVVVVETDCLPLLGMITNCSTPDMTMLNWVAYIKSLNPEFKHIAGKANVVADMLSRARYDGEEEMVEESEDIGEQFYSVSEVGVNNVVGFREDLYEGEWLDIGRYLATLSKQEGWTDEEYRKVRKKAYSYMLEDGYLWKRPKRGTGVPLRVVCGKETQLKLMAEFHESLWAGHRGIWATYSKLKERYWWKNMYKDVVVFVKSCLTCQMYSNVRHRDGLHPTYPLAIHFKWVVDLVTMPVGLWGMRYLVLAREDLSNQVEGRALRTKATEGVCRFLLEDVICRYGCVGKVTADRGELDAREADEFFQKYGVKLALTAAYNPEDRTTHSSVTGYMPIELIQGQKSIMPVEELIPTWSVLPWVDNLTREELLELRIRQLEQRDEDVKLALERLTTARLKNKDTFDKKHRLRPRPIEEGDWVLVYDSSLDNQHSALRKFSRCWFGPYVVIRVLDNATYLLRELDGTPLRVPIAGKRVKIFKRRDDDAKFAEMAEDEEEAFEENGDLEDDVT</sequence>
<accession>A0ABD3HX67</accession>
<dbReference type="PROSITE" id="PS50994">
    <property type="entry name" value="INTEGRASE"/>
    <property type="match status" value="1"/>
</dbReference>
<dbReference type="SUPFAM" id="SSF53098">
    <property type="entry name" value="Ribonuclease H-like"/>
    <property type="match status" value="1"/>
</dbReference>
<dbReference type="EMBL" id="JBJQOH010000003">
    <property type="protein sequence ID" value="KAL3694840.1"/>
    <property type="molecule type" value="Genomic_DNA"/>
</dbReference>
<evidence type="ECO:0000313" key="3">
    <source>
        <dbReference type="EMBL" id="KAL3694840.1"/>
    </source>
</evidence>
<dbReference type="Pfam" id="PF17921">
    <property type="entry name" value="Integrase_H2C2"/>
    <property type="match status" value="1"/>
</dbReference>
<dbReference type="PANTHER" id="PTHR37984:SF5">
    <property type="entry name" value="PROTEIN NYNRIN-LIKE"/>
    <property type="match status" value="1"/>
</dbReference>
<proteinExistence type="predicted"/>
<evidence type="ECO:0000259" key="2">
    <source>
        <dbReference type="PROSITE" id="PS50994"/>
    </source>
</evidence>
<dbReference type="InterPro" id="IPR012337">
    <property type="entry name" value="RNaseH-like_sf"/>
</dbReference>
<dbReference type="AlphaFoldDB" id="A0ABD3HX67"/>
<dbReference type="PANTHER" id="PTHR37984">
    <property type="entry name" value="PROTEIN CBG26694"/>
    <property type="match status" value="1"/>
</dbReference>
<dbReference type="InterPro" id="IPR050951">
    <property type="entry name" value="Retrovirus_Pol_polyprotein"/>
</dbReference>
<dbReference type="Gene3D" id="1.10.340.70">
    <property type="match status" value="1"/>
</dbReference>
<evidence type="ECO:0000313" key="4">
    <source>
        <dbReference type="Proteomes" id="UP001633002"/>
    </source>
</evidence>
<dbReference type="InterPro" id="IPR001584">
    <property type="entry name" value="Integrase_cat-core"/>
</dbReference>
<name>A0ABD3HX67_9MARC</name>
<reference evidence="3 4" key="1">
    <citation type="submission" date="2024-09" db="EMBL/GenBank/DDBJ databases">
        <title>Chromosome-scale assembly of Riccia sorocarpa.</title>
        <authorList>
            <person name="Paukszto L."/>
        </authorList>
    </citation>
    <scope>NUCLEOTIDE SEQUENCE [LARGE SCALE GENOMIC DNA]</scope>
    <source>
        <strain evidence="3">LP-2024</strain>
        <tissue evidence="3">Aerial parts of the thallus</tissue>
    </source>
</reference>
<dbReference type="InterPro" id="IPR041588">
    <property type="entry name" value="Integrase_H2C2"/>
</dbReference>
<feature type="domain" description="Integrase catalytic" evidence="2">
    <location>
        <begin position="229"/>
        <end position="410"/>
    </location>
</feature>
<keyword evidence="4" id="KW-1185">Reference proteome</keyword>
<gene>
    <name evidence="3" type="ORF">R1sor_008491</name>
</gene>
<dbReference type="FunFam" id="1.10.340.70:FF:000001">
    <property type="entry name" value="Retrovirus-related Pol polyprotein from transposon gypsy-like Protein"/>
    <property type="match status" value="1"/>
</dbReference>
<feature type="region of interest" description="Disordered" evidence="1">
    <location>
        <begin position="498"/>
        <end position="517"/>
    </location>
</feature>